<dbReference type="EMBL" id="CAJVPL010000243">
    <property type="protein sequence ID" value="CAG8471695.1"/>
    <property type="molecule type" value="Genomic_DNA"/>
</dbReference>
<evidence type="ECO:0000256" key="5">
    <source>
        <dbReference type="ARBA" id="ARBA00018400"/>
    </source>
</evidence>
<evidence type="ECO:0000256" key="6">
    <source>
        <dbReference type="ARBA" id="ARBA00022490"/>
    </source>
</evidence>
<dbReference type="GO" id="GO:0005634">
    <property type="term" value="C:nucleus"/>
    <property type="evidence" value="ECO:0007669"/>
    <property type="project" value="UniProtKB-SubCell"/>
</dbReference>
<gene>
    <name evidence="9" type="ORF">AGERDE_LOCUS2772</name>
</gene>
<dbReference type="Proteomes" id="UP000789831">
    <property type="component" value="Unassembled WGS sequence"/>
</dbReference>
<keyword evidence="6" id="KW-0963">Cytoplasm</keyword>
<dbReference type="InterPro" id="IPR038881">
    <property type="entry name" value="Yae1-like"/>
</dbReference>
<evidence type="ECO:0000313" key="9">
    <source>
        <dbReference type="EMBL" id="CAG8471695.1"/>
    </source>
</evidence>
<keyword evidence="10" id="KW-1185">Reference proteome</keyword>
<evidence type="ECO:0000256" key="4">
    <source>
        <dbReference type="ARBA" id="ARBA00017286"/>
    </source>
</evidence>
<dbReference type="PANTHER" id="PTHR18829">
    <property type="entry name" value="PROTEIN YAE1 HOMOLOG"/>
    <property type="match status" value="1"/>
</dbReference>
<comment type="similarity">
    <text evidence="3">Belongs to the YAE1 family.</text>
</comment>
<evidence type="ECO:0000313" key="10">
    <source>
        <dbReference type="Proteomes" id="UP000789831"/>
    </source>
</evidence>
<evidence type="ECO:0000256" key="3">
    <source>
        <dbReference type="ARBA" id="ARBA00007096"/>
    </source>
</evidence>
<comment type="subcellular location">
    <subcellularLocation>
        <location evidence="2">Cytoplasm</location>
    </subcellularLocation>
    <subcellularLocation>
        <location evidence="1">Nucleus</location>
    </subcellularLocation>
</comment>
<evidence type="ECO:0000256" key="7">
    <source>
        <dbReference type="ARBA" id="ARBA00023242"/>
    </source>
</evidence>
<comment type="caution">
    <text evidence="9">The sequence shown here is derived from an EMBL/GenBank/DDBJ whole genome shotgun (WGS) entry which is preliminary data.</text>
</comment>
<name>A0A9N8Z3Y3_9GLOM</name>
<proteinExistence type="inferred from homology"/>
<evidence type="ECO:0000256" key="1">
    <source>
        <dbReference type="ARBA" id="ARBA00004123"/>
    </source>
</evidence>
<protein>
    <recommendedName>
        <fullName evidence="5">Protein YAE1</fullName>
    </recommendedName>
    <alternativeName>
        <fullName evidence="4">Protein yae1</fullName>
    </alternativeName>
</protein>
<evidence type="ECO:0000259" key="8">
    <source>
        <dbReference type="Pfam" id="PF09811"/>
    </source>
</evidence>
<dbReference type="Pfam" id="PF09811">
    <property type="entry name" value="Yae1_N"/>
    <property type="match status" value="1"/>
</dbReference>
<dbReference type="InterPro" id="IPR019191">
    <property type="entry name" value="Essential_protein_Yae1_N"/>
</dbReference>
<dbReference type="AlphaFoldDB" id="A0A9N8Z3Y3"/>
<dbReference type="GO" id="GO:0005737">
    <property type="term" value="C:cytoplasm"/>
    <property type="evidence" value="ECO:0007669"/>
    <property type="project" value="UniProtKB-SubCell"/>
</dbReference>
<organism evidence="9 10">
    <name type="scientific">Ambispora gerdemannii</name>
    <dbReference type="NCBI Taxonomy" id="144530"/>
    <lineage>
        <taxon>Eukaryota</taxon>
        <taxon>Fungi</taxon>
        <taxon>Fungi incertae sedis</taxon>
        <taxon>Mucoromycota</taxon>
        <taxon>Glomeromycotina</taxon>
        <taxon>Glomeromycetes</taxon>
        <taxon>Archaeosporales</taxon>
        <taxon>Ambisporaceae</taxon>
        <taxon>Ambispora</taxon>
    </lineage>
</organism>
<feature type="domain" description="Essential protein Yae1 N-terminal" evidence="8">
    <location>
        <begin position="42"/>
        <end position="78"/>
    </location>
</feature>
<dbReference type="OrthoDB" id="20086at2759"/>
<accession>A0A9N8Z3Y3</accession>
<sequence length="242" mass="27538">MSLSDVWASDEEENVANTAVTYDKKIAEREWERMNEIYGNVGYKDGIEEGKENTLQRGFDVGYAEGARFGVEFGRLRGHYIGVLFTGYRSLMNDLSKLTYDDVFTKDYFLLNYNGDTKTLKDRDDIITKDFNVQENSTTKCSCKHLDDKQQKRQLHQNDNFIGCCQGDQEKCENCACCDSEEQSIGGNLDDSVSNLGLGLSSDRETLPSINSSAEKLLLEYRDKVSEILKKLGFNVDLFLER</sequence>
<evidence type="ECO:0000256" key="2">
    <source>
        <dbReference type="ARBA" id="ARBA00004496"/>
    </source>
</evidence>
<reference evidence="9" key="1">
    <citation type="submission" date="2021-06" db="EMBL/GenBank/DDBJ databases">
        <authorList>
            <person name="Kallberg Y."/>
            <person name="Tangrot J."/>
            <person name="Rosling A."/>
        </authorList>
    </citation>
    <scope>NUCLEOTIDE SEQUENCE</scope>
    <source>
        <strain evidence="9">MT106</strain>
    </source>
</reference>
<dbReference type="PANTHER" id="PTHR18829:SF0">
    <property type="entry name" value="PROTEIN YAE1 HOMOLOG"/>
    <property type="match status" value="1"/>
</dbReference>
<keyword evidence="7" id="KW-0539">Nucleus</keyword>